<dbReference type="GO" id="GO:0016020">
    <property type="term" value="C:membrane"/>
    <property type="evidence" value="ECO:0007669"/>
    <property type="project" value="InterPro"/>
</dbReference>
<keyword evidence="1" id="KW-0813">Transport</keyword>
<evidence type="ECO:0000256" key="3">
    <source>
        <dbReference type="ARBA" id="ARBA00022723"/>
    </source>
</evidence>
<dbReference type="PANTHER" id="PTHR37823">
    <property type="entry name" value="CYTOCHROME C-553-LIKE"/>
    <property type="match status" value="1"/>
</dbReference>
<dbReference type="PIRSF" id="PIRSF000025">
    <property type="entry name" value="Cytc_Bsub_c550"/>
    <property type="match status" value="1"/>
</dbReference>
<dbReference type="InterPro" id="IPR012218">
    <property type="entry name" value="Cyt_c_BACSU-c550-type"/>
</dbReference>
<dbReference type="NCBIfam" id="NF045774">
    <property type="entry name" value="cytochro_C551"/>
    <property type="match status" value="1"/>
</dbReference>
<dbReference type="EMBL" id="RXNT01000001">
    <property type="protein sequence ID" value="RTR36342.1"/>
    <property type="molecule type" value="Genomic_DNA"/>
</dbReference>
<dbReference type="PANTHER" id="PTHR37823:SF3">
    <property type="entry name" value="CYTOCHROME C-551"/>
    <property type="match status" value="1"/>
</dbReference>
<keyword evidence="11" id="KW-1185">Reference proteome</keyword>
<keyword evidence="4" id="KW-0249">Electron transport</keyword>
<feature type="binding site" description="covalent" evidence="6">
    <location>
        <position position="58"/>
    </location>
    <ligand>
        <name>heme c</name>
        <dbReference type="ChEBI" id="CHEBI:61717"/>
    </ligand>
</feature>
<dbReference type="PROSITE" id="PS51007">
    <property type="entry name" value="CYTC"/>
    <property type="match status" value="1"/>
</dbReference>
<dbReference type="InterPro" id="IPR036909">
    <property type="entry name" value="Cyt_c-like_dom_sf"/>
</dbReference>
<evidence type="ECO:0000256" key="1">
    <source>
        <dbReference type="ARBA" id="ARBA00022448"/>
    </source>
</evidence>
<dbReference type="InterPro" id="IPR009056">
    <property type="entry name" value="Cyt_c-like_dom"/>
</dbReference>
<evidence type="ECO:0000313" key="11">
    <source>
        <dbReference type="Proteomes" id="UP000271374"/>
    </source>
</evidence>
<evidence type="ECO:0000256" key="4">
    <source>
        <dbReference type="ARBA" id="ARBA00022982"/>
    </source>
</evidence>
<dbReference type="Pfam" id="PF13442">
    <property type="entry name" value="Cytochrome_CBB3"/>
    <property type="match status" value="1"/>
</dbReference>
<feature type="binding site" description="axial binding residue" evidence="7">
    <location>
        <position position="59"/>
    </location>
    <ligand>
        <name>heme c</name>
        <dbReference type="ChEBI" id="CHEBI:61717"/>
    </ligand>
    <ligandPart>
        <name>Fe</name>
        <dbReference type="ChEBI" id="CHEBI:18248"/>
    </ligandPart>
</feature>
<evidence type="ECO:0000256" key="2">
    <source>
        <dbReference type="ARBA" id="ARBA00022617"/>
    </source>
</evidence>
<feature type="signal peptide" evidence="8">
    <location>
        <begin position="1"/>
        <end position="19"/>
    </location>
</feature>
<dbReference type="OrthoDB" id="7933886at2"/>
<keyword evidence="8" id="KW-0732">Signal</keyword>
<keyword evidence="5 7" id="KW-0408">Iron</keyword>
<evidence type="ECO:0000256" key="6">
    <source>
        <dbReference type="PIRSR" id="PIRSR000025-1"/>
    </source>
</evidence>
<dbReference type="RefSeq" id="WP_126405596.1">
    <property type="nucleotide sequence ID" value="NZ_RXNT01000001.1"/>
</dbReference>
<dbReference type="GO" id="GO:0005506">
    <property type="term" value="F:iron ion binding"/>
    <property type="evidence" value="ECO:0007669"/>
    <property type="project" value="InterPro"/>
</dbReference>
<protein>
    <submittedName>
        <fullName evidence="10">Cytochrome c</fullName>
    </submittedName>
</protein>
<evidence type="ECO:0000313" key="10">
    <source>
        <dbReference type="EMBL" id="RTR36342.1"/>
    </source>
</evidence>
<sequence>MKKKLLALLMGTSLVFALAACGGGDDEATDNGGNGEGETTDTAGVDAEQVFSQSCAACHGGDLTGGVGPDISKVGANLSADDIKTIILEGRGGMPPQNLDDAEATAVADWLAAKK</sequence>
<proteinExistence type="predicted"/>
<comment type="PTM">
    <text evidence="6">Binds 1 heme c group covalently per subunit.</text>
</comment>
<feature type="chain" id="PRO_5038989149" evidence="8">
    <location>
        <begin position="20"/>
        <end position="115"/>
    </location>
</feature>
<feature type="domain" description="Cytochrome c" evidence="9">
    <location>
        <begin position="42"/>
        <end position="115"/>
    </location>
</feature>
<dbReference type="PROSITE" id="PS51257">
    <property type="entry name" value="PROKAR_LIPOPROTEIN"/>
    <property type="match status" value="1"/>
</dbReference>
<organism evidence="10 11">
    <name type="scientific">Bacillus yapensis</name>
    <dbReference type="NCBI Taxonomy" id="2492960"/>
    <lineage>
        <taxon>Bacteria</taxon>
        <taxon>Bacillati</taxon>
        <taxon>Bacillota</taxon>
        <taxon>Bacilli</taxon>
        <taxon>Bacillales</taxon>
        <taxon>Bacillaceae</taxon>
        <taxon>Bacillus</taxon>
    </lineage>
</organism>
<evidence type="ECO:0000256" key="8">
    <source>
        <dbReference type="SAM" id="SignalP"/>
    </source>
</evidence>
<feature type="binding site" description="axial binding residue" evidence="7">
    <location>
        <position position="94"/>
    </location>
    <ligand>
        <name>heme c</name>
        <dbReference type="ChEBI" id="CHEBI:61717"/>
    </ligand>
    <ligandPart>
        <name>Fe</name>
        <dbReference type="ChEBI" id="CHEBI:18248"/>
    </ligandPart>
</feature>
<accession>A0A3S0ING1</accession>
<dbReference type="AlphaFoldDB" id="A0A3S0ING1"/>
<dbReference type="GO" id="GO:0020037">
    <property type="term" value="F:heme binding"/>
    <property type="evidence" value="ECO:0007669"/>
    <property type="project" value="InterPro"/>
</dbReference>
<feature type="binding site" description="covalent" evidence="6">
    <location>
        <position position="55"/>
    </location>
    <ligand>
        <name>heme c</name>
        <dbReference type="ChEBI" id="CHEBI:61717"/>
    </ligand>
</feature>
<keyword evidence="2 6" id="KW-0349">Heme</keyword>
<reference evidence="10 11" key="1">
    <citation type="submission" date="2018-12" db="EMBL/GenBank/DDBJ databases">
        <title>Bacillus yapensis draft genome sequence.</title>
        <authorList>
            <person name="Yu L."/>
            <person name="Xu X."/>
            <person name="Tang X."/>
        </authorList>
    </citation>
    <scope>NUCLEOTIDE SEQUENCE [LARGE SCALE GENOMIC DNA]</scope>
    <source>
        <strain evidence="10 11">XXST-01</strain>
    </source>
</reference>
<dbReference type="Gene3D" id="1.10.760.10">
    <property type="entry name" value="Cytochrome c-like domain"/>
    <property type="match status" value="1"/>
</dbReference>
<dbReference type="GO" id="GO:0009055">
    <property type="term" value="F:electron transfer activity"/>
    <property type="evidence" value="ECO:0007669"/>
    <property type="project" value="InterPro"/>
</dbReference>
<name>A0A3S0ING1_9BACI</name>
<dbReference type="Proteomes" id="UP000271374">
    <property type="component" value="Unassembled WGS sequence"/>
</dbReference>
<evidence type="ECO:0000256" key="7">
    <source>
        <dbReference type="PIRSR" id="PIRSR000025-2"/>
    </source>
</evidence>
<comment type="caution">
    <text evidence="10">The sequence shown here is derived from an EMBL/GenBank/DDBJ whole genome shotgun (WGS) entry which is preliminary data.</text>
</comment>
<gene>
    <name evidence="10" type="ORF">EKG37_01940</name>
</gene>
<dbReference type="SUPFAM" id="SSF46626">
    <property type="entry name" value="Cytochrome c"/>
    <property type="match status" value="1"/>
</dbReference>
<dbReference type="InterPro" id="IPR051811">
    <property type="entry name" value="Cytochrome_c550/c551-like"/>
</dbReference>
<keyword evidence="3 7" id="KW-0479">Metal-binding</keyword>
<evidence type="ECO:0000256" key="5">
    <source>
        <dbReference type="ARBA" id="ARBA00023004"/>
    </source>
</evidence>
<dbReference type="InterPro" id="IPR054782">
    <property type="entry name" value="Cytochro_C551"/>
</dbReference>
<evidence type="ECO:0000259" key="9">
    <source>
        <dbReference type="PROSITE" id="PS51007"/>
    </source>
</evidence>